<evidence type="ECO:0000256" key="2">
    <source>
        <dbReference type="ARBA" id="ARBA00009399"/>
    </source>
</evidence>
<feature type="transmembrane region" description="Helical" evidence="6">
    <location>
        <begin position="56"/>
        <end position="76"/>
    </location>
</feature>
<feature type="transmembrane region" description="Helical" evidence="6">
    <location>
        <begin position="129"/>
        <end position="148"/>
    </location>
</feature>
<evidence type="ECO:0000313" key="8">
    <source>
        <dbReference type="EMBL" id="NMW32513.1"/>
    </source>
</evidence>
<comment type="subcellular location">
    <subcellularLocation>
        <location evidence="1">Membrane</location>
        <topology evidence="1">Multi-pass membrane protein</topology>
    </subcellularLocation>
</comment>
<dbReference type="InterPro" id="IPR051401">
    <property type="entry name" value="GtrA_CellWall_Glycosyl"/>
</dbReference>
<dbReference type="GO" id="GO:0000271">
    <property type="term" value="P:polysaccharide biosynthetic process"/>
    <property type="evidence" value="ECO:0007669"/>
    <property type="project" value="InterPro"/>
</dbReference>
<evidence type="ECO:0000313" key="9">
    <source>
        <dbReference type="Proteomes" id="UP000561181"/>
    </source>
</evidence>
<evidence type="ECO:0000256" key="4">
    <source>
        <dbReference type="ARBA" id="ARBA00022989"/>
    </source>
</evidence>
<keyword evidence="4 6" id="KW-1133">Transmembrane helix</keyword>
<evidence type="ECO:0000259" key="7">
    <source>
        <dbReference type="Pfam" id="PF04138"/>
    </source>
</evidence>
<organism evidence="8 9">
    <name type="scientific">Pontixanthobacter rizhaonensis</name>
    <dbReference type="NCBI Taxonomy" id="2730337"/>
    <lineage>
        <taxon>Bacteria</taxon>
        <taxon>Pseudomonadati</taxon>
        <taxon>Pseudomonadota</taxon>
        <taxon>Alphaproteobacteria</taxon>
        <taxon>Sphingomonadales</taxon>
        <taxon>Erythrobacteraceae</taxon>
        <taxon>Pontixanthobacter</taxon>
    </lineage>
</organism>
<dbReference type="Pfam" id="PF04138">
    <property type="entry name" value="GtrA_DPMS_TM"/>
    <property type="match status" value="1"/>
</dbReference>
<evidence type="ECO:0000256" key="6">
    <source>
        <dbReference type="SAM" id="Phobius"/>
    </source>
</evidence>
<evidence type="ECO:0000256" key="1">
    <source>
        <dbReference type="ARBA" id="ARBA00004141"/>
    </source>
</evidence>
<dbReference type="EMBL" id="JABCRE010000003">
    <property type="protein sequence ID" value="NMW32513.1"/>
    <property type="molecule type" value="Genomic_DNA"/>
</dbReference>
<dbReference type="PANTHER" id="PTHR38459">
    <property type="entry name" value="PROPHAGE BACTOPRENOL-LINKED GLUCOSE TRANSLOCASE HOMOLOG"/>
    <property type="match status" value="1"/>
</dbReference>
<accession>A0A848QPC2</accession>
<dbReference type="AlphaFoldDB" id="A0A848QPC2"/>
<feature type="domain" description="GtrA/DPMS transmembrane" evidence="7">
    <location>
        <begin position="31"/>
        <end position="148"/>
    </location>
</feature>
<keyword evidence="5 6" id="KW-0472">Membrane</keyword>
<feature type="transmembrane region" description="Helical" evidence="6">
    <location>
        <begin position="97"/>
        <end position="117"/>
    </location>
</feature>
<evidence type="ECO:0000256" key="3">
    <source>
        <dbReference type="ARBA" id="ARBA00022692"/>
    </source>
</evidence>
<dbReference type="GO" id="GO:0005886">
    <property type="term" value="C:plasma membrane"/>
    <property type="evidence" value="ECO:0007669"/>
    <property type="project" value="TreeGrafter"/>
</dbReference>
<name>A0A848QPC2_9SPHN</name>
<gene>
    <name evidence="8" type="ORF">HKD42_10610</name>
</gene>
<comment type="similarity">
    <text evidence="2">Belongs to the GtrA family.</text>
</comment>
<evidence type="ECO:0000256" key="5">
    <source>
        <dbReference type="ARBA" id="ARBA00023136"/>
    </source>
</evidence>
<feature type="transmembrane region" description="Helical" evidence="6">
    <location>
        <begin position="29"/>
        <end position="50"/>
    </location>
</feature>
<dbReference type="PANTHER" id="PTHR38459:SF1">
    <property type="entry name" value="PROPHAGE BACTOPRENOL-LINKED GLUCOSE TRANSLOCASE HOMOLOG"/>
    <property type="match status" value="1"/>
</dbReference>
<dbReference type="InterPro" id="IPR007267">
    <property type="entry name" value="GtrA_DPMS_TM"/>
</dbReference>
<keyword evidence="9" id="KW-1185">Reference proteome</keyword>
<comment type="caution">
    <text evidence="8">The sequence shown here is derived from an EMBL/GenBank/DDBJ whole genome shotgun (WGS) entry which is preliminary data.</text>
</comment>
<protein>
    <submittedName>
        <fullName evidence="8">GtrA family protein</fullName>
    </submittedName>
</protein>
<keyword evidence="3 6" id="KW-0812">Transmembrane</keyword>
<dbReference type="Proteomes" id="UP000561181">
    <property type="component" value="Unassembled WGS sequence"/>
</dbReference>
<sequence>MIRPIAKWPSRYLGAAVTEIFHKLRDIRLLRYLLASVGALAVDVGCFLMLLAAGMLAAPASAIGYSAGILAHWLLSSRTVFTDTVAERGQERTKQKALFVMSALAGLALTTMIVGTADYWAFDPRPAKLIAIAASFTLTWLLRSRVVFKPAQ</sequence>
<proteinExistence type="inferred from homology"/>
<reference evidence="8 9" key="1">
    <citation type="submission" date="2020-04" db="EMBL/GenBank/DDBJ databases">
        <authorList>
            <person name="Liu A."/>
        </authorList>
    </citation>
    <scope>NUCLEOTIDE SEQUENCE [LARGE SCALE GENOMIC DNA]</scope>
    <source>
        <strain evidence="8 9">RZ02</strain>
    </source>
</reference>